<comment type="subcellular location">
    <subcellularLocation>
        <location evidence="1">Secreted</location>
        <location evidence="1">Cell wall</location>
    </subcellularLocation>
</comment>
<accession>A0A401W4L4</accession>
<name>A0A401W4L4_STREY</name>
<dbReference type="EMBL" id="BHZD01000001">
    <property type="protein sequence ID" value="GCD44259.1"/>
    <property type="molecule type" value="Genomic_DNA"/>
</dbReference>
<evidence type="ECO:0000256" key="1">
    <source>
        <dbReference type="ARBA" id="ARBA00004191"/>
    </source>
</evidence>
<sequence length="78" mass="7528">MRVRTAISAGVLTVAAVLGSVGTAVADAGAGAKVANSPGILSGNAIQVPIDLGLNLCGNTIDVIGLLNPATGNKCKTN</sequence>
<gene>
    <name evidence="10" type="ORF">GKJPGBOP_03951</name>
</gene>
<evidence type="ECO:0000313" key="10">
    <source>
        <dbReference type="EMBL" id="GCD44259.1"/>
    </source>
</evidence>
<evidence type="ECO:0000313" key="11">
    <source>
        <dbReference type="Proteomes" id="UP000286746"/>
    </source>
</evidence>
<keyword evidence="6 7" id="KW-0034">Amyloid</keyword>
<evidence type="ECO:0000256" key="3">
    <source>
        <dbReference type="ARBA" id="ARBA00022525"/>
    </source>
</evidence>
<evidence type="ECO:0000259" key="9">
    <source>
        <dbReference type="PROSITE" id="PS51884"/>
    </source>
</evidence>
<dbReference type="Proteomes" id="UP000286746">
    <property type="component" value="Unassembled WGS sequence"/>
</dbReference>
<dbReference type="RefSeq" id="WP_030017571.1">
    <property type="nucleotide sequence ID" value="NZ_BHZD01000001.1"/>
</dbReference>
<reference evidence="10 11" key="1">
    <citation type="submission" date="2018-11" db="EMBL/GenBank/DDBJ databases">
        <title>Whole genome sequence of Streptomyces paromomycinus NBRC 15454(T).</title>
        <authorList>
            <person name="Komaki H."/>
            <person name="Tamura T."/>
        </authorList>
    </citation>
    <scope>NUCLEOTIDE SEQUENCE [LARGE SCALE GENOMIC DNA]</scope>
    <source>
        <strain evidence="10 11">NBRC 15454</strain>
    </source>
</reference>
<evidence type="ECO:0000256" key="8">
    <source>
        <dbReference type="SAM" id="SignalP"/>
    </source>
</evidence>
<evidence type="ECO:0000256" key="4">
    <source>
        <dbReference type="ARBA" id="ARBA00022729"/>
    </source>
</evidence>
<keyword evidence="11" id="KW-1185">Reference proteome</keyword>
<keyword evidence="5" id="KW-0130">Cell adhesion</keyword>
<organism evidence="10 11">
    <name type="scientific">Streptomyces paromomycinus</name>
    <name type="common">Streptomyces rimosus subsp. paromomycinus</name>
    <dbReference type="NCBI Taxonomy" id="92743"/>
    <lineage>
        <taxon>Bacteria</taxon>
        <taxon>Bacillati</taxon>
        <taxon>Actinomycetota</taxon>
        <taxon>Actinomycetes</taxon>
        <taxon>Kitasatosporales</taxon>
        <taxon>Streptomycetaceae</taxon>
        <taxon>Streptomyces</taxon>
    </lineage>
</organism>
<dbReference type="AlphaFoldDB" id="A0A401W4L4"/>
<protein>
    <recommendedName>
        <fullName evidence="9">Chaplin domain-containing protein</fullName>
    </recommendedName>
</protein>
<dbReference type="GO" id="GO:0007155">
    <property type="term" value="P:cell adhesion"/>
    <property type="evidence" value="ECO:0007669"/>
    <property type="project" value="UniProtKB-KW"/>
</dbReference>
<feature type="domain" description="Chaplin" evidence="9">
    <location>
        <begin position="37"/>
        <end position="77"/>
    </location>
</feature>
<feature type="signal peptide" evidence="8">
    <location>
        <begin position="1"/>
        <end position="26"/>
    </location>
</feature>
<evidence type="ECO:0000256" key="7">
    <source>
        <dbReference type="PROSITE-ProRule" id="PRU01232"/>
    </source>
</evidence>
<evidence type="ECO:0000256" key="5">
    <source>
        <dbReference type="ARBA" id="ARBA00022889"/>
    </source>
</evidence>
<evidence type="ECO:0000256" key="2">
    <source>
        <dbReference type="ARBA" id="ARBA00022512"/>
    </source>
</evidence>
<keyword evidence="3" id="KW-0964">Secreted</keyword>
<keyword evidence="2" id="KW-0134">Cell wall</keyword>
<dbReference type="Pfam" id="PF03777">
    <property type="entry name" value="ChpA-C"/>
    <property type="match status" value="1"/>
</dbReference>
<proteinExistence type="predicted"/>
<dbReference type="InterPro" id="IPR005528">
    <property type="entry name" value="ChpA-H"/>
</dbReference>
<keyword evidence="4 8" id="KW-0732">Signal</keyword>
<evidence type="ECO:0000256" key="6">
    <source>
        <dbReference type="ARBA" id="ARBA00023087"/>
    </source>
</evidence>
<dbReference type="PROSITE" id="PS51884">
    <property type="entry name" value="CHAPLIN"/>
    <property type="match status" value="1"/>
</dbReference>
<comment type="caution">
    <text evidence="10">The sequence shown here is derived from an EMBL/GenBank/DDBJ whole genome shotgun (WGS) entry which is preliminary data.</text>
</comment>
<feature type="chain" id="PRO_5019286533" description="Chaplin domain-containing protein" evidence="8">
    <location>
        <begin position="27"/>
        <end position="78"/>
    </location>
</feature>